<gene>
    <name evidence="1" type="ORF">ACFSL2_01350</name>
</gene>
<name>A0ABW4V036_9MICO</name>
<sequence length="143" mass="16109">MSKHHVRPEDALTLDLLPKHGYLVVYATAEVWTNEAIEFGSADRFGWVSSLDQPDEPVQARNDVEPVFMAYLPLNEDERGELADVLALLGPVHSDHGPTIYATGTKTYDATTDEVWRYAVHAHVKRFSTVTMQWSEEPALLLM</sequence>
<keyword evidence="2" id="KW-1185">Reference proteome</keyword>
<evidence type="ECO:0000313" key="2">
    <source>
        <dbReference type="Proteomes" id="UP001597338"/>
    </source>
</evidence>
<dbReference type="Proteomes" id="UP001597338">
    <property type="component" value="Unassembled WGS sequence"/>
</dbReference>
<comment type="caution">
    <text evidence="1">The sequence shown here is derived from an EMBL/GenBank/DDBJ whole genome shotgun (WGS) entry which is preliminary data.</text>
</comment>
<organism evidence="1 2">
    <name type="scientific">Promicromonospora aerolata</name>
    <dbReference type="NCBI Taxonomy" id="195749"/>
    <lineage>
        <taxon>Bacteria</taxon>
        <taxon>Bacillati</taxon>
        <taxon>Actinomycetota</taxon>
        <taxon>Actinomycetes</taxon>
        <taxon>Micrococcales</taxon>
        <taxon>Promicromonosporaceae</taxon>
        <taxon>Promicromonospora</taxon>
    </lineage>
</organism>
<protein>
    <submittedName>
        <fullName evidence="1">Uncharacterized protein</fullName>
    </submittedName>
</protein>
<dbReference type="RefSeq" id="WP_377196108.1">
    <property type="nucleotide sequence ID" value="NZ_JBHUHF010000001.1"/>
</dbReference>
<accession>A0ABW4V036</accession>
<proteinExistence type="predicted"/>
<reference evidence="2" key="1">
    <citation type="journal article" date="2019" name="Int. J. Syst. Evol. Microbiol.">
        <title>The Global Catalogue of Microorganisms (GCM) 10K type strain sequencing project: providing services to taxonomists for standard genome sequencing and annotation.</title>
        <authorList>
            <consortium name="The Broad Institute Genomics Platform"/>
            <consortium name="The Broad Institute Genome Sequencing Center for Infectious Disease"/>
            <person name="Wu L."/>
            <person name="Ma J."/>
        </authorList>
    </citation>
    <scope>NUCLEOTIDE SEQUENCE [LARGE SCALE GENOMIC DNA]</scope>
    <source>
        <strain evidence="2">CCM 7043</strain>
    </source>
</reference>
<evidence type="ECO:0000313" key="1">
    <source>
        <dbReference type="EMBL" id="MFD2024151.1"/>
    </source>
</evidence>
<dbReference type="EMBL" id="JBHUHF010000001">
    <property type="protein sequence ID" value="MFD2024151.1"/>
    <property type="molecule type" value="Genomic_DNA"/>
</dbReference>